<dbReference type="InterPro" id="IPR016161">
    <property type="entry name" value="Ald_DH/histidinol_DH"/>
</dbReference>
<keyword evidence="1" id="KW-0560">Oxidoreductase</keyword>
<reference evidence="3 4" key="1">
    <citation type="journal article" date="2011" name="J. Bacteriol.">
        <title>Genome sequence of 'Pedosphaera parvula' Ellin514, an aerobic Verrucomicrobial isolate from pasture soil.</title>
        <authorList>
            <person name="Kant R."/>
            <person name="van Passel M.W."/>
            <person name="Sangwan P."/>
            <person name="Palva A."/>
            <person name="Lucas S."/>
            <person name="Copeland A."/>
            <person name="Lapidus A."/>
            <person name="Glavina Del Rio T."/>
            <person name="Dalin E."/>
            <person name="Tice H."/>
            <person name="Bruce D."/>
            <person name="Goodwin L."/>
            <person name="Pitluck S."/>
            <person name="Chertkov O."/>
            <person name="Larimer F.W."/>
            <person name="Land M.L."/>
            <person name="Hauser L."/>
            <person name="Brettin T.S."/>
            <person name="Detter J.C."/>
            <person name="Han S."/>
            <person name="de Vos W.M."/>
            <person name="Janssen P.H."/>
            <person name="Smidt H."/>
        </authorList>
    </citation>
    <scope>NUCLEOTIDE SEQUENCE [LARGE SCALE GENOMIC DNA]</scope>
    <source>
        <strain evidence="3 4">Ellin514</strain>
    </source>
</reference>
<evidence type="ECO:0000313" key="3">
    <source>
        <dbReference type="EMBL" id="EEF58009.1"/>
    </source>
</evidence>
<protein>
    <submittedName>
        <fullName evidence="3">Aldehyde Dehydrogenase</fullName>
    </submittedName>
</protein>
<feature type="domain" description="Aldehyde dehydrogenase" evidence="2">
    <location>
        <begin position="22"/>
        <end position="254"/>
    </location>
</feature>
<gene>
    <name evidence="3" type="ORF">Cflav_PD0974</name>
</gene>
<dbReference type="SUPFAM" id="SSF53720">
    <property type="entry name" value="ALDH-like"/>
    <property type="match status" value="1"/>
</dbReference>
<dbReference type="EMBL" id="ABOX02000052">
    <property type="protein sequence ID" value="EEF58009.1"/>
    <property type="molecule type" value="Genomic_DNA"/>
</dbReference>
<dbReference type="Gene3D" id="3.40.605.10">
    <property type="entry name" value="Aldehyde Dehydrogenase, Chain A, domain 1"/>
    <property type="match status" value="1"/>
</dbReference>
<dbReference type="Proteomes" id="UP000003688">
    <property type="component" value="Unassembled WGS sequence"/>
</dbReference>
<proteinExistence type="predicted"/>
<keyword evidence="4" id="KW-1185">Reference proteome</keyword>
<accession>B9XQ91</accession>
<evidence type="ECO:0000259" key="2">
    <source>
        <dbReference type="Pfam" id="PF00171"/>
    </source>
</evidence>
<dbReference type="PANTHER" id="PTHR11699">
    <property type="entry name" value="ALDEHYDE DEHYDROGENASE-RELATED"/>
    <property type="match status" value="1"/>
</dbReference>
<sequence length="290" mass="31385">MNNDLEIRKTYKMYIGGSFVRSESGRYLPAQSTTGELLDNYCQASRKDFRDAVVAARGAFEGWAKRTAYLRGQILYRAAEMLQNRASELANEISRSTGVRPPKARAEVDLAIDRLVYFAGWTDKLSQVFGAVNPVASSHFNFTTPEPTGVVAVLAPDEPALVSLVSLIAPVILTGNSAVVVASEKYPLPAATFAEILATSDFPGGVVNLLTGKRSDLVSHIASHMDVNAVVDGTGIAEVGAQLQAGAAHNLKRYFTNAFSPADWFTAKAEDPYKILDTIEYKTAWHPIGL</sequence>
<dbReference type="GO" id="GO:0016491">
    <property type="term" value="F:oxidoreductase activity"/>
    <property type="evidence" value="ECO:0007669"/>
    <property type="project" value="UniProtKB-KW"/>
</dbReference>
<comment type="caution">
    <text evidence="3">The sequence shown here is derived from an EMBL/GenBank/DDBJ whole genome shotgun (WGS) entry which is preliminary data.</text>
</comment>
<dbReference type="InterPro" id="IPR016162">
    <property type="entry name" value="Ald_DH_N"/>
</dbReference>
<dbReference type="RefSeq" id="WP_007417977.1">
    <property type="nucleotide sequence ID" value="NZ_ABOX02000052.1"/>
</dbReference>
<evidence type="ECO:0000313" key="4">
    <source>
        <dbReference type="Proteomes" id="UP000003688"/>
    </source>
</evidence>
<organism evidence="3 4">
    <name type="scientific">Pedosphaera parvula (strain Ellin514)</name>
    <dbReference type="NCBI Taxonomy" id="320771"/>
    <lineage>
        <taxon>Bacteria</taxon>
        <taxon>Pseudomonadati</taxon>
        <taxon>Verrucomicrobiota</taxon>
        <taxon>Pedosphaerae</taxon>
        <taxon>Pedosphaerales</taxon>
        <taxon>Pedosphaeraceae</taxon>
        <taxon>Pedosphaera</taxon>
    </lineage>
</organism>
<name>B9XQ91_PEDPL</name>
<dbReference type="AlphaFoldDB" id="B9XQ91"/>
<dbReference type="STRING" id="320771.Cflav_PD0974"/>
<dbReference type="Pfam" id="PF00171">
    <property type="entry name" value="Aldedh"/>
    <property type="match status" value="1"/>
</dbReference>
<evidence type="ECO:0000256" key="1">
    <source>
        <dbReference type="ARBA" id="ARBA00023002"/>
    </source>
</evidence>
<dbReference type="InterPro" id="IPR015590">
    <property type="entry name" value="Aldehyde_DH_dom"/>
</dbReference>
<dbReference type="OrthoDB" id="188583at2"/>